<evidence type="ECO:0000313" key="1">
    <source>
        <dbReference type="EMBL" id="QIR16559.1"/>
    </source>
</evidence>
<accession>A0A6G9QRY7</accession>
<dbReference type="AlphaFoldDB" id="A0A6G9QRY7"/>
<dbReference type="KEGG" id="saes:HBH39_18970"/>
<keyword evidence="2" id="KW-1185">Reference proteome</keyword>
<keyword evidence="1" id="KW-0614">Plasmid</keyword>
<proteinExistence type="predicted"/>
<organism evidence="1 2">
    <name type="scientific">Shewanella aestuarii</name>
    <dbReference type="NCBI Taxonomy" id="1028752"/>
    <lineage>
        <taxon>Bacteria</taxon>
        <taxon>Pseudomonadati</taxon>
        <taxon>Pseudomonadota</taxon>
        <taxon>Gammaproteobacteria</taxon>
        <taxon>Alteromonadales</taxon>
        <taxon>Shewanellaceae</taxon>
        <taxon>Shewanella</taxon>
    </lineage>
</organism>
<sequence>MIEISEDITLRDVEPDGNPVSLDVEFALNCSDEVVQTEIESIEAQKFVSFERAEYINSTTFEPSSENEHF</sequence>
<dbReference type="RefSeq" id="WP_167680387.1">
    <property type="nucleotide sequence ID" value="NZ_CP050315.1"/>
</dbReference>
<gene>
    <name evidence="1" type="ORF">HBH39_18970</name>
</gene>
<protein>
    <submittedName>
        <fullName evidence="1">Uncharacterized protein</fullName>
    </submittedName>
</protein>
<dbReference type="EMBL" id="CP050315">
    <property type="protein sequence ID" value="QIR16559.1"/>
    <property type="molecule type" value="Genomic_DNA"/>
</dbReference>
<name>A0A6G9QRY7_9GAMM</name>
<evidence type="ECO:0000313" key="2">
    <source>
        <dbReference type="Proteomes" id="UP000502608"/>
    </source>
</evidence>
<reference evidence="1 2" key="1">
    <citation type="submission" date="2020-03" db="EMBL/GenBank/DDBJ databases">
        <title>Complete genome sequence of Shewanella sp.</title>
        <authorList>
            <person name="Kim Y.-S."/>
            <person name="Kim S.-J."/>
            <person name="Jung H.-K."/>
            <person name="Kim K.-H."/>
        </authorList>
    </citation>
    <scope>NUCLEOTIDE SEQUENCE [LARGE SCALE GENOMIC DNA]</scope>
    <source>
        <strain evidence="1 2">PN3F2</strain>
        <plasmid evidence="1 2">pPN3F2_2</plasmid>
    </source>
</reference>
<geneLocation type="plasmid" evidence="1 2">
    <name>pPN3F2_2</name>
</geneLocation>
<dbReference type="Proteomes" id="UP000502608">
    <property type="component" value="Plasmid pPN3F2_2"/>
</dbReference>